<dbReference type="Gene3D" id="2.60.40.380">
    <property type="entry name" value="Purple acid phosphatase-like, N-terminal"/>
    <property type="match status" value="1"/>
</dbReference>
<dbReference type="InterPro" id="IPR052900">
    <property type="entry name" value="Phospholipid_Metab_Enz"/>
</dbReference>
<evidence type="ECO:0000313" key="4">
    <source>
        <dbReference type="Proteomes" id="UP000266693"/>
    </source>
</evidence>
<proteinExistence type="predicted"/>
<dbReference type="Proteomes" id="UP000266693">
    <property type="component" value="Unassembled WGS sequence"/>
</dbReference>
<dbReference type="OrthoDB" id="327733at2"/>
<dbReference type="PROSITE" id="PS51318">
    <property type="entry name" value="TAT"/>
    <property type="match status" value="1"/>
</dbReference>
<dbReference type="AlphaFoldDB" id="A0A396RPH3"/>
<gene>
    <name evidence="3" type="ORF">D1610_08170</name>
</gene>
<dbReference type="PANTHER" id="PTHR43606">
    <property type="entry name" value="PHOSPHATASE, PUTATIVE (AFU_ORTHOLOGUE AFUA_6G08710)-RELATED"/>
    <property type="match status" value="1"/>
</dbReference>
<dbReference type="SUPFAM" id="SSF56300">
    <property type="entry name" value="Metallo-dependent phosphatases"/>
    <property type="match status" value="1"/>
</dbReference>
<dbReference type="CDD" id="cd07389">
    <property type="entry name" value="MPP_PhoD"/>
    <property type="match status" value="1"/>
</dbReference>
<dbReference type="Pfam" id="PF16655">
    <property type="entry name" value="PhoD_N"/>
    <property type="match status" value="1"/>
</dbReference>
<dbReference type="PANTHER" id="PTHR43606:SF7">
    <property type="entry name" value="PHOSPHATASE, PUTATIVE (AFU_ORTHOLOGUE AFUA_6G08710)-RELATED"/>
    <property type="match status" value="1"/>
</dbReference>
<name>A0A396RPH3_9SPHN</name>
<dbReference type="RefSeq" id="WP_118863607.1">
    <property type="nucleotide sequence ID" value="NZ_QWLV01000002.1"/>
</dbReference>
<dbReference type="EMBL" id="QWLV01000002">
    <property type="protein sequence ID" value="RHW18417.1"/>
    <property type="molecule type" value="Genomic_DNA"/>
</dbReference>
<dbReference type="InterPro" id="IPR029052">
    <property type="entry name" value="Metallo-depent_PP-like"/>
</dbReference>
<protein>
    <submittedName>
        <fullName evidence="3">Alkaline phosphatase</fullName>
    </submittedName>
</protein>
<dbReference type="InterPro" id="IPR018946">
    <property type="entry name" value="PhoD-like_MPP"/>
</dbReference>
<dbReference type="Pfam" id="PF09423">
    <property type="entry name" value="PhoD"/>
    <property type="match status" value="1"/>
</dbReference>
<evidence type="ECO:0000259" key="1">
    <source>
        <dbReference type="Pfam" id="PF09423"/>
    </source>
</evidence>
<reference evidence="3 4" key="1">
    <citation type="submission" date="2018-08" db="EMBL/GenBank/DDBJ databases">
        <title>The multiple taxonomic identification of Sphingomonas gilva.</title>
        <authorList>
            <person name="Zhu D."/>
            <person name="Zheng S."/>
        </authorList>
    </citation>
    <scope>NUCLEOTIDE SEQUENCE [LARGE SCALE GENOMIC DNA]</scope>
    <source>
        <strain evidence="3 4">ZDH117</strain>
    </source>
</reference>
<feature type="domain" description="PhoD-like phosphatase metallophosphatase" evidence="1">
    <location>
        <begin position="139"/>
        <end position="510"/>
    </location>
</feature>
<dbReference type="InterPro" id="IPR038607">
    <property type="entry name" value="PhoD-like_sf"/>
</dbReference>
<dbReference type="Gene3D" id="3.60.21.70">
    <property type="entry name" value="PhoD-like phosphatase"/>
    <property type="match status" value="1"/>
</dbReference>
<feature type="domain" description="Phospholipase D N-terminal" evidence="2">
    <location>
        <begin position="39"/>
        <end position="128"/>
    </location>
</feature>
<evidence type="ECO:0000259" key="2">
    <source>
        <dbReference type="Pfam" id="PF16655"/>
    </source>
</evidence>
<comment type="caution">
    <text evidence="3">The sequence shown here is derived from an EMBL/GenBank/DDBJ whole genome shotgun (WGS) entry which is preliminary data.</text>
</comment>
<evidence type="ECO:0000313" key="3">
    <source>
        <dbReference type="EMBL" id="RHW18417.1"/>
    </source>
</evidence>
<organism evidence="3 4">
    <name type="scientific">Sphingomonas gilva</name>
    <dbReference type="NCBI Taxonomy" id="2305907"/>
    <lineage>
        <taxon>Bacteria</taxon>
        <taxon>Pseudomonadati</taxon>
        <taxon>Pseudomonadota</taxon>
        <taxon>Alphaproteobacteria</taxon>
        <taxon>Sphingomonadales</taxon>
        <taxon>Sphingomonadaceae</taxon>
        <taxon>Sphingomonas</taxon>
    </lineage>
</organism>
<dbReference type="InterPro" id="IPR006311">
    <property type="entry name" value="TAT_signal"/>
</dbReference>
<sequence length="539" mass="58555">MTLMLDRRQLIAAGALGLGAFALPGFARAFQGTGQGFTHNVASGEPAATSVLLWTRYVPAGGGEARLRVELSEDAGFARIAGGAEMVTGPWRDHTAKLTVAGLKPGTRYHYRFVAPDGSFSPVGRTRTLPDAADAYRIAVFSCSNLPFGWFNAYAHAAANGQFDLGVHLGDYIYEYAPGTYPVKAEHLPGRDILPAHEIVALADYRLRYASYRADPDLQAVHAAMPFLISMDDHESANNSWEGGAQNHQADKEGDWWVRKAAAIQAFREWMPVSDEPWKAYQIADLMTLYRTDTRLSGRSRGPEVTAASRDDPKALKAFHDGPWRDPAATMMGWDQETWLAAAMAASVKAGTRWQVIGFGTNMGFQKTPEDALGWLPPTAPDWALSGIANRVKLGRAGLPQELDNWGGYPAARSRFLASAQGMGADTILISGDSHNAWAYELAEGGRPAAVEFGSQSVTSGGIEGATRGVPPAKIERSLIAGNPELKWCDTSRRGYMALTLTPEAATNEWVFVETILERTMRTSKGHKVTVRWGTNRIV</sequence>
<keyword evidence="4" id="KW-1185">Reference proteome</keyword>
<dbReference type="InterPro" id="IPR032093">
    <property type="entry name" value="PhoD_N"/>
</dbReference>
<accession>A0A396RPH3</accession>